<evidence type="ECO:0000313" key="11">
    <source>
        <dbReference type="EMBL" id="MUH72840.1"/>
    </source>
</evidence>
<dbReference type="SMART" id="SM00357">
    <property type="entry name" value="CSP"/>
    <property type="match status" value="1"/>
</dbReference>
<evidence type="ECO:0000313" key="12">
    <source>
        <dbReference type="Proteomes" id="UP000439994"/>
    </source>
</evidence>
<dbReference type="HAMAP" id="MF_01895">
    <property type="entry name" value="RNase_R"/>
    <property type="match status" value="1"/>
</dbReference>
<dbReference type="InterPro" id="IPR050180">
    <property type="entry name" value="RNR_Ribonuclease"/>
</dbReference>
<feature type="domain" description="S1 motif" evidence="10">
    <location>
        <begin position="660"/>
        <end position="741"/>
    </location>
</feature>
<dbReference type="Pfam" id="PF00575">
    <property type="entry name" value="S1"/>
    <property type="match status" value="1"/>
</dbReference>
<dbReference type="InterPro" id="IPR012340">
    <property type="entry name" value="NA-bd_OB-fold"/>
</dbReference>
<evidence type="ECO:0000256" key="5">
    <source>
        <dbReference type="ARBA" id="ARBA00022801"/>
    </source>
</evidence>
<dbReference type="OrthoDB" id="9764149at2"/>
<dbReference type="Pfam" id="PF17876">
    <property type="entry name" value="CSD2"/>
    <property type="match status" value="1"/>
</dbReference>
<dbReference type="SUPFAM" id="SSF50249">
    <property type="entry name" value="Nucleic acid-binding proteins"/>
    <property type="match status" value="4"/>
</dbReference>
<evidence type="ECO:0000256" key="6">
    <source>
        <dbReference type="ARBA" id="ARBA00022839"/>
    </source>
</evidence>
<dbReference type="SMART" id="SM00316">
    <property type="entry name" value="S1"/>
    <property type="match status" value="1"/>
</dbReference>
<keyword evidence="4 8" id="KW-0540">Nuclease</keyword>
<keyword evidence="12" id="KW-1185">Reference proteome</keyword>
<dbReference type="InterPro" id="IPR003029">
    <property type="entry name" value="S1_domain"/>
</dbReference>
<keyword evidence="3 8" id="KW-0963">Cytoplasm</keyword>
<dbReference type="NCBIfam" id="TIGR00358">
    <property type="entry name" value="3_prime_RNase"/>
    <property type="match status" value="1"/>
</dbReference>
<dbReference type="Pfam" id="PF08206">
    <property type="entry name" value="OB_RNB"/>
    <property type="match status" value="1"/>
</dbReference>
<dbReference type="InterPro" id="IPR013223">
    <property type="entry name" value="RNase_B_OB_dom"/>
</dbReference>
<reference evidence="11 12" key="1">
    <citation type="submission" date="2019-11" db="EMBL/GenBank/DDBJ databases">
        <title>P. haliotis isolates from Z. marina roots.</title>
        <authorList>
            <person name="Cohen M."/>
            <person name="Jospin G."/>
            <person name="Eisen J.A."/>
            <person name="Coil D.A."/>
        </authorList>
    </citation>
    <scope>NUCLEOTIDE SEQUENCE [LARGE SCALE GENOMIC DNA]</scope>
    <source>
        <strain evidence="11 12">UCD-MCMsp1aY</strain>
    </source>
</reference>
<comment type="subcellular location">
    <subcellularLocation>
        <location evidence="2 8">Cytoplasm</location>
    </subcellularLocation>
</comment>
<evidence type="ECO:0000256" key="7">
    <source>
        <dbReference type="ARBA" id="ARBA00022884"/>
    </source>
</evidence>
<proteinExistence type="inferred from homology"/>
<dbReference type="EC" id="3.1.13.1" evidence="8"/>
<feature type="compositionally biased region" description="Basic residues" evidence="9">
    <location>
        <begin position="787"/>
        <end position="801"/>
    </location>
</feature>
<feature type="compositionally biased region" description="Basic and acidic residues" evidence="9">
    <location>
        <begin position="776"/>
        <end position="786"/>
    </location>
</feature>
<dbReference type="SMART" id="SM00955">
    <property type="entry name" value="RNB"/>
    <property type="match status" value="1"/>
</dbReference>
<dbReference type="NCBIfam" id="TIGR02063">
    <property type="entry name" value="RNase_R"/>
    <property type="match status" value="1"/>
</dbReference>
<comment type="caution">
    <text evidence="11">The sequence shown here is derived from an EMBL/GenBank/DDBJ whole genome shotgun (WGS) entry which is preliminary data.</text>
</comment>
<dbReference type="Pfam" id="PF00773">
    <property type="entry name" value="RNB"/>
    <property type="match status" value="1"/>
</dbReference>
<organism evidence="11 12">
    <name type="scientific">Psychrosphaera haliotis</name>
    <dbReference type="NCBI Taxonomy" id="555083"/>
    <lineage>
        <taxon>Bacteria</taxon>
        <taxon>Pseudomonadati</taxon>
        <taxon>Pseudomonadota</taxon>
        <taxon>Gammaproteobacteria</taxon>
        <taxon>Alteromonadales</taxon>
        <taxon>Pseudoalteromonadaceae</taxon>
        <taxon>Psychrosphaera</taxon>
    </lineage>
</organism>
<protein>
    <recommendedName>
        <fullName evidence="8">Ribonuclease R</fullName>
        <shortName evidence="8">RNase R</shortName>
        <ecNumber evidence="8">3.1.13.1</ecNumber>
    </recommendedName>
</protein>
<dbReference type="InterPro" id="IPR001900">
    <property type="entry name" value="RNase_II/R"/>
</dbReference>
<comment type="catalytic activity">
    <reaction evidence="1 8">
        <text>Exonucleolytic cleavage in the 3'- to 5'-direction to yield nucleoside 5'-phosphates.</text>
        <dbReference type="EC" id="3.1.13.1"/>
    </reaction>
</comment>
<dbReference type="PANTHER" id="PTHR23355:SF9">
    <property type="entry name" value="DIS3-LIKE EXONUCLEASE 2"/>
    <property type="match status" value="1"/>
</dbReference>
<dbReference type="InterPro" id="IPR040476">
    <property type="entry name" value="CSD2"/>
</dbReference>
<feature type="region of interest" description="Disordered" evidence="9">
    <location>
        <begin position="745"/>
        <end position="832"/>
    </location>
</feature>
<dbReference type="PANTHER" id="PTHR23355">
    <property type="entry name" value="RIBONUCLEASE"/>
    <property type="match status" value="1"/>
</dbReference>
<comment type="similarity">
    <text evidence="8">Belongs to the RNR ribonuclease family. RNase R subfamily.</text>
</comment>
<gene>
    <name evidence="8" type="primary">rnr</name>
    <name evidence="11" type="ORF">GNP35_10240</name>
</gene>
<accession>A0A6N8FCW3</accession>
<name>A0A6N8FCW3_9GAMM</name>
<dbReference type="PROSITE" id="PS50126">
    <property type="entry name" value="S1"/>
    <property type="match status" value="1"/>
</dbReference>
<dbReference type="InterPro" id="IPR004476">
    <property type="entry name" value="RNase_II/RNase_R"/>
</dbReference>
<dbReference type="EMBL" id="WOCD01000003">
    <property type="protein sequence ID" value="MUH72840.1"/>
    <property type="molecule type" value="Genomic_DNA"/>
</dbReference>
<feature type="compositionally biased region" description="Basic residues" evidence="9">
    <location>
        <begin position="809"/>
        <end position="832"/>
    </location>
</feature>
<sequence length="832" mass="93839">MRTAQTRRLLLQLKKVNINAKKDPNYAREKEKYSTPIASREFILDAIKQADKPLTFNELIKVCSISDEELIVALKRRLRAMENAGQLIFNKFKKYAIPDEKEIVKGKVLGHRDGFGFLQPDGKVSGKNDWYISHSQMRGLLHGDYVLAQPIGEYKGKTEARITNIIEGRSAPIIGRCFVEMGVAVVIPDDSRIKQEILIEKGQENGARHGQMVIVDLIERPSKRSNAIGKISEVLGDHMAPGMEVDIALRNHDIPFQWSASIDKYVSKLSSEVLEKDKAGRVDLREMPLITIDGEDSRDFDDAVFCKPKSTGGWTLYVAIADVSHYVKHNSDLDKEAIERGNSVYFPSKVIPMLPEALSNGLCSLNPQTDRLCLVAEMDIDASGKLKEHTFYEAVMHSHARLTYTKVSAMLKGDKELQERYQHVWPHVQDLNNLYKALKLVRAERGAFEFDTIEPKFIFNAQQKIDHVEVVERNDAHKIIEECMIMANVAAAQFIEGNDGHALFRVHDKPDPSKLATFRAFLSELGGELTFSDEPTPKELSSQVNQYLSRPDGELIQTMMIRSMRQAVYQPDNIGHFGLALEGYAHFTSPIRRYPDLIVHRAIKAIVKKKGQSTSGHYAYTEDELEQLGEQCSMTERRADDATRDVESWLKCEFMQDHIDREYEGVIASVTSFGLFVRLVDLHIEGLVHITALGKDYFNFSPERNALIGENSRQVYRLGDAIEVKVVSVNLEDKQIDFELVGVSGGKRRSTNAGSSRSKKPSVREQLKSGKLTSKSKSEKEGSDSKGKRKEKSKPSAKRKPKKDETAAKGKRKPKKKPKSRAAKRIAKKKSD</sequence>
<dbReference type="InterPro" id="IPR011805">
    <property type="entry name" value="RNase_R"/>
</dbReference>
<dbReference type="GO" id="GO:0003723">
    <property type="term" value="F:RNA binding"/>
    <property type="evidence" value="ECO:0007669"/>
    <property type="project" value="UniProtKB-UniRule"/>
</dbReference>
<dbReference type="CDD" id="cd04471">
    <property type="entry name" value="S1_RNase_R"/>
    <property type="match status" value="1"/>
</dbReference>
<evidence type="ECO:0000259" key="10">
    <source>
        <dbReference type="PROSITE" id="PS50126"/>
    </source>
</evidence>
<dbReference type="AlphaFoldDB" id="A0A6N8FCW3"/>
<dbReference type="Gene3D" id="2.40.50.140">
    <property type="entry name" value="Nucleic acid-binding proteins"/>
    <property type="match status" value="2"/>
</dbReference>
<dbReference type="GO" id="GO:0008859">
    <property type="term" value="F:exoribonuclease II activity"/>
    <property type="evidence" value="ECO:0007669"/>
    <property type="project" value="UniProtKB-UniRule"/>
</dbReference>
<dbReference type="InterPro" id="IPR022966">
    <property type="entry name" value="RNase_II/R_CS"/>
</dbReference>
<dbReference type="PROSITE" id="PS01175">
    <property type="entry name" value="RIBONUCLEASE_II"/>
    <property type="match status" value="1"/>
</dbReference>
<evidence type="ECO:0000256" key="3">
    <source>
        <dbReference type="ARBA" id="ARBA00022490"/>
    </source>
</evidence>
<evidence type="ECO:0000256" key="1">
    <source>
        <dbReference type="ARBA" id="ARBA00001849"/>
    </source>
</evidence>
<keyword evidence="6 8" id="KW-0269">Exonuclease</keyword>
<dbReference type="GO" id="GO:0005829">
    <property type="term" value="C:cytosol"/>
    <property type="evidence" value="ECO:0007669"/>
    <property type="project" value="UniProtKB-ARBA"/>
</dbReference>
<evidence type="ECO:0000256" key="2">
    <source>
        <dbReference type="ARBA" id="ARBA00004496"/>
    </source>
</evidence>
<dbReference type="RefSeq" id="WP_155695987.1">
    <property type="nucleotide sequence ID" value="NZ_WOCD01000003.1"/>
</dbReference>
<comment type="function">
    <text evidence="8">3'-5' exoribonuclease that releases 5'-nucleoside monophosphates and is involved in maturation of structured RNAs.</text>
</comment>
<keyword evidence="5 8" id="KW-0378">Hydrolase</keyword>
<keyword evidence="7 8" id="KW-0694">RNA-binding</keyword>
<dbReference type="Proteomes" id="UP000439994">
    <property type="component" value="Unassembled WGS sequence"/>
</dbReference>
<dbReference type="GO" id="GO:0006402">
    <property type="term" value="P:mRNA catabolic process"/>
    <property type="evidence" value="ECO:0007669"/>
    <property type="project" value="TreeGrafter"/>
</dbReference>
<evidence type="ECO:0000256" key="8">
    <source>
        <dbReference type="HAMAP-Rule" id="MF_01895"/>
    </source>
</evidence>
<dbReference type="InterPro" id="IPR011129">
    <property type="entry name" value="CSD"/>
</dbReference>
<evidence type="ECO:0000256" key="4">
    <source>
        <dbReference type="ARBA" id="ARBA00022722"/>
    </source>
</evidence>
<dbReference type="NCBIfam" id="NF008648">
    <property type="entry name" value="PRK11642.1"/>
    <property type="match status" value="1"/>
</dbReference>
<evidence type="ECO:0000256" key="9">
    <source>
        <dbReference type="SAM" id="MobiDB-lite"/>
    </source>
</evidence>